<comment type="caution">
    <text evidence="2">The sequence shown here is derived from an EMBL/GenBank/DDBJ whole genome shotgun (WGS) entry which is preliminary data.</text>
</comment>
<feature type="compositionally biased region" description="Low complexity" evidence="1">
    <location>
        <begin position="129"/>
        <end position="145"/>
    </location>
</feature>
<keyword evidence="3" id="KW-1185">Reference proteome</keyword>
<sequence length="183" mass="19769">PSTGVHPASASQKSSAKEVEKQEPWRAGKRVDRVKIVQTTTKFLLRIWHRSRYVQVSISKPDHVVELPLSSHELTTTTSRRVGRPRPDGTAGGPEGRGAGQRTDPPEKAVHRNSGFDSGDCFEGGFGEGSSPSWGTSSSPPRSSGEWAGWVAAARIRRPSTALWPSLIGSPPGGRTRLTQRPN</sequence>
<feature type="region of interest" description="Disordered" evidence="1">
    <location>
        <begin position="1"/>
        <end position="31"/>
    </location>
</feature>
<feature type="region of interest" description="Disordered" evidence="1">
    <location>
        <begin position="70"/>
        <end position="146"/>
    </location>
</feature>
<dbReference type="Proteomes" id="UP000266841">
    <property type="component" value="Unassembled WGS sequence"/>
</dbReference>
<evidence type="ECO:0000313" key="3">
    <source>
        <dbReference type="Proteomes" id="UP000266841"/>
    </source>
</evidence>
<feature type="non-terminal residue" evidence="2">
    <location>
        <position position="1"/>
    </location>
</feature>
<gene>
    <name evidence="2" type="ORF">THAOC_34529</name>
</gene>
<feature type="compositionally biased region" description="Polar residues" evidence="1">
    <location>
        <begin position="1"/>
        <end position="14"/>
    </location>
</feature>
<dbReference type="AlphaFoldDB" id="K0RCJ5"/>
<reference evidence="2 3" key="1">
    <citation type="journal article" date="2012" name="Genome Biol.">
        <title>Genome and low-iron response of an oceanic diatom adapted to chronic iron limitation.</title>
        <authorList>
            <person name="Lommer M."/>
            <person name="Specht M."/>
            <person name="Roy A.S."/>
            <person name="Kraemer L."/>
            <person name="Andreson R."/>
            <person name="Gutowska M.A."/>
            <person name="Wolf J."/>
            <person name="Bergner S.V."/>
            <person name="Schilhabel M.B."/>
            <person name="Klostermeier U.C."/>
            <person name="Beiko R.G."/>
            <person name="Rosenstiel P."/>
            <person name="Hippler M."/>
            <person name="Laroche J."/>
        </authorList>
    </citation>
    <scope>NUCLEOTIDE SEQUENCE [LARGE SCALE GENOMIC DNA]</scope>
    <source>
        <strain evidence="2 3">CCMP1005</strain>
    </source>
</reference>
<feature type="region of interest" description="Disordered" evidence="1">
    <location>
        <begin position="160"/>
        <end position="183"/>
    </location>
</feature>
<protein>
    <submittedName>
        <fullName evidence="2">Uncharacterized protein</fullName>
    </submittedName>
</protein>
<accession>K0RCJ5</accession>
<feature type="compositionally biased region" description="Gly residues" evidence="1">
    <location>
        <begin position="90"/>
        <end position="99"/>
    </location>
</feature>
<organism evidence="2 3">
    <name type="scientific">Thalassiosira oceanica</name>
    <name type="common">Marine diatom</name>
    <dbReference type="NCBI Taxonomy" id="159749"/>
    <lineage>
        <taxon>Eukaryota</taxon>
        <taxon>Sar</taxon>
        <taxon>Stramenopiles</taxon>
        <taxon>Ochrophyta</taxon>
        <taxon>Bacillariophyta</taxon>
        <taxon>Coscinodiscophyceae</taxon>
        <taxon>Thalassiosirophycidae</taxon>
        <taxon>Thalassiosirales</taxon>
        <taxon>Thalassiosiraceae</taxon>
        <taxon>Thalassiosira</taxon>
    </lineage>
</organism>
<feature type="compositionally biased region" description="Basic and acidic residues" evidence="1">
    <location>
        <begin position="15"/>
        <end position="31"/>
    </location>
</feature>
<evidence type="ECO:0000313" key="2">
    <source>
        <dbReference type="EMBL" id="EJK46786.1"/>
    </source>
</evidence>
<proteinExistence type="predicted"/>
<name>K0RCJ5_THAOC</name>
<dbReference type="EMBL" id="AGNL01047539">
    <property type="protein sequence ID" value="EJK46786.1"/>
    <property type="molecule type" value="Genomic_DNA"/>
</dbReference>
<evidence type="ECO:0000256" key="1">
    <source>
        <dbReference type="SAM" id="MobiDB-lite"/>
    </source>
</evidence>